<proteinExistence type="predicted"/>
<reference evidence="1" key="2">
    <citation type="journal article" date="2015" name="Fish Shellfish Immunol.">
        <title>Early steps in the European eel (Anguilla anguilla)-Vibrio vulnificus interaction in the gills: Role of the RtxA13 toxin.</title>
        <authorList>
            <person name="Callol A."/>
            <person name="Pajuelo D."/>
            <person name="Ebbesson L."/>
            <person name="Teles M."/>
            <person name="MacKenzie S."/>
            <person name="Amaro C."/>
        </authorList>
    </citation>
    <scope>NUCLEOTIDE SEQUENCE</scope>
</reference>
<name>A0A0E9VYL9_ANGAN</name>
<accession>A0A0E9VYL9</accession>
<dbReference type="AlphaFoldDB" id="A0A0E9VYL9"/>
<evidence type="ECO:0000313" key="1">
    <source>
        <dbReference type="EMBL" id="JAH82400.1"/>
    </source>
</evidence>
<organism evidence="1">
    <name type="scientific">Anguilla anguilla</name>
    <name type="common">European freshwater eel</name>
    <name type="synonym">Muraena anguilla</name>
    <dbReference type="NCBI Taxonomy" id="7936"/>
    <lineage>
        <taxon>Eukaryota</taxon>
        <taxon>Metazoa</taxon>
        <taxon>Chordata</taxon>
        <taxon>Craniata</taxon>
        <taxon>Vertebrata</taxon>
        <taxon>Euteleostomi</taxon>
        <taxon>Actinopterygii</taxon>
        <taxon>Neopterygii</taxon>
        <taxon>Teleostei</taxon>
        <taxon>Anguilliformes</taxon>
        <taxon>Anguillidae</taxon>
        <taxon>Anguilla</taxon>
    </lineage>
</organism>
<dbReference type="EMBL" id="GBXM01026177">
    <property type="protein sequence ID" value="JAH82400.1"/>
    <property type="molecule type" value="Transcribed_RNA"/>
</dbReference>
<sequence>MKQANLTIICYGLYRIALNCYP</sequence>
<reference evidence="1" key="1">
    <citation type="submission" date="2014-11" db="EMBL/GenBank/DDBJ databases">
        <authorList>
            <person name="Amaro Gonzalez C."/>
        </authorList>
    </citation>
    <scope>NUCLEOTIDE SEQUENCE</scope>
</reference>
<protein>
    <submittedName>
        <fullName evidence="1">Uncharacterized protein</fullName>
    </submittedName>
</protein>